<feature type="transmembrane region" description="Helical" evidence="8">
    <location>
        <begin position="133"/>
        <end position="150"/>
    </location>
</feature>
<keyword evidence="5 8" id="KW-1133">Transmembrane helix</keyword>
<keyword evidence="7" id="KW-0924">Ammonia transport</keyword>
<evidence type="ECO:0000256" key="4">
    <source>
        <dbReference type="ARBA" id="ARBA00022692"/>
    </source>
</evidence>
<sequence length="492" mass="52761">MAEINANNVTLVQLLEDYESLKININHFFLIVVSAIIFFMQAGFALLEAGTVRAKNVTSILTKNISDMLIGGLTFWLCGYGFAFGTGNGVLGLEHFAAIGLEKSGYSFLFFQSTFAATCATIISGAIAERSHFNGYVVFSALITGVIYPIQTHWCWGPGGWLGENGYYDFAGSGVVHLAGATCALVACWIMGPRIGRFTHGKLRDIPANNIPLVATGFFILVFGFLAFNGGSQASMNRPGDGESVAMVFYATLIACCSGGAIVLIAFRLKTGYWKFGPTVNGALTGVIQELDLMKNIPREVQQQIALCFTGMVSVCCGCDGFYPWSACLAGAVGGLIYIVIAQLVIKLKIDDPIEAVAVHGGGGAWGLIAGPLLREDGVLSSSASAGTQMLLWNLIGMACIIAWNGLTSFVLFGTLHKLGVLRVNEECELKGLDLFKHDDLAYPEWTPKSLPGRPLSSESDSSTLVQDMGRLVPKDELLFRTRRKVNQNPGA</sequence>
<feature type="transmembrane region" description="Helical" evidence="8">
    <location>
        <begin position="25"/>
        <end position="47"/>
    </location>
</feature>
<dbReference type="SUPFAM" id="SSF111352">
    <property type="entry name" value="Ammonium transporter"/>
    <property type="match status" value="2"/>
</dbReference>
<gene>
    <name evidence="10" type="ORF">TCAL_06425</name>
</gene>
<evidence type="ECO:0000313" key="11">
    <source>
        <dbReference type="Proteomes" id="UP000318571"/>
    </source>
</evidence>
<keyword evidence="6 8" id="KW-0472">Membrane</keyword>
<feature type="transmembrane region" description="Helical" evidence="8">
    <location>
        <begin position="68"/>
        <end position="86"/>
    </location>
</feature>
<dbReference type="Proteomes" id="UP000318571">
    <property type="component" value="Chromosome 4"/>
</dbReference>
<dbReference type="PROSITE" id="PS01219">
    <property type="entry name" value="AMMONIUM_TRANSP"/>
    <property type="match status" value="1"/>
</dbReference>
<evidence type="ECO:0000256" key="1">
    <source>
        <dbReference type="ARBA" id="ARBA00004141"/>
    </source>
</evidence>
<feature type="transmembrane region" description="Helical" evidence="8">
    <location>
        <begin position="211"/>
        <end position="228"/>
    </location>
</feature>
<comment type="subcellular location">
    <subcellularLocation>
        <location evidence="1">Membrane</location>
        <topology evidence="1">Multi-pass membrane protein</topology>
    </subcellularLocation>
</comment>
<evidence type="ECO:0000256" key="8">
    <source>
        <dbReference type="SAM" id="Phobius"/>
    </source>
</evidence>
<evidence type="ECO:0000256" key="3">
    <source>
        <dbReference type="ARBA" id="ARBA00022448"/>
    </source>
</evidence>
<dbReference type="STRING" id="6832.A0A553NQR8"/>
<organism evidence="10 11">
    <name type="scientific">Tigriopus californicus</name>
    <name type="common">Marine copepod</name>
    <dbReference type="NCBI Taxonomy" id="6832"/>
    <lineage>
        <taxon>Eukaryota</taxon>
        <taxon>Metazoa</taxon>
        <taxon>Ecdysozoa</taxon>
        <taxon>Arthropoda</taxon>
        <taxon>Crustacea</taxon>
        <taxon>Multicrustacea</taxon>
        <taxon>Hexanauplia</taxon>
        <taxon>Copepoda</taxon>
        <taxon>Harpacticoida</taxon>
        <taxon>Harpacticidae</taxon>
        <taxon>Tigriopus</taxon>
    </lineage>
</organism>
<keyword evidence="4 8" id="KW-0812">Transmembrane</keyword>
<dbReference type="GO" id="GO:0097272">
    <property type="term" value="P:ammonium homeostasis"/>
    <property type="evidence" value="ECO:0007669"/>
    <property type="project" value="TreeGrafter"/>
</dbReference>
<dbReference type="EMBL" id="VCGU01000011">
    <property type="protein sequence ID" value="TRY67792.1"/>
    <property type="molecule type" value="Genomic_DNA"/>
</dbReference>
<feature type="transmembrane region" description="Helical" evidence="8">
    <location>
        <begin position="391"/>
        <end position="413"/>
    </location>
</feature>
<feature type="transmembrane region" description="Helical" evidence="8">
    <location>
        <begin position="170"/>
        <end position="190"/>
    </location>
</feature>
<feature type="non-terminal residue" evidence="10">
    <location>
        <position position="492"/>
    </location>
</feature>
<dbReference type="PANTHER" id="PTHR11730">
    <property type="entry name" value="AMMONIUM TRANSPORTER"/>
    <property type="match status" value="1"/>
</dbReference>
<dbReference type="OMA" id="CGFAYLE"/>
<feature type="domain" description="Ammonium transporter AmtB-like" evidence="9">
    <location>
        <begin position="310"/>
        <end position="443"/>
    </location>
</feature>
<dbReference type="PANTHER" id="PTHR11730:SF6">
    <property type="entry name" value="AMMONIUM TRANSPORTER"/>
    <property type="match status" value="1"/>
</dbReference>
<keyword evidence="3" id="KW-0813">Transport</keyword>
<feature type="transmembrane region" description="Helical" evidence="8">
    <location>
        <begin position="106"/>
        <end position="126"/>
    </location>
</feature>
<name>A0A553NQR8_TIGCA</name>
<evidence type="ECO:0000256" key="5">
    <source>
        <dbReference type="ARBA" id="ARBA00022989"/>
    </source>
</evidence>
<dbReference type="AlphaFoldDB" id="A0A553NQR8"/>
<dbReference type="Gene3D" id="1.10.3430.10">
    <property type="entry name" value="Ammonium transporter AmtB like domains"/>
    <property type="match status" value="2"/>
</dbReference>
<dbReference type="InterPro" id="IPR029020">
    <property type="entry name" value="Ammonium/urea_transptr"/>
</dbReference>
<feature type="transmembrane region" description="Helical" evidence="8">
    <location>
        <begin position="248"/>
        <end position="267"/>
    </location>
</feature>
<evidence type="ECO:0000256" key="7">
    <source>
        <dbReference type="ARBA" id="ARBA00023177"/>
    </source>
</evidence>
<protein>
    <recommendedName>
        <fullName evidence="9">Ammonium transporter AmtB-like domain-containing protein</fullName>
    </recommendedName>
</protein>
<comment type="similarity">
    <text evidence="2">Belongs to the ammonia transporter channel (TC 1.A.11.2) family.</text>
</comment>
<evidence type="ECO:0000256" key="6">
    <source>
        <dbReference type="ARBA" id="ARBA00023136"/>
    </source>
</evidence>
<dbReference type="InterPro" id="IPR024041">
    <property type="entry name" value="NH4_transpt_AmtB-like_dom"/>
</dbReference>
<evidence type="ECO:0000313" key="10">
    <source>
        <dbReference type="EMBL" id="TRY67792.1"/>
    </source>
</evidence>
<evidence type="ECO:0000259" key="9">
    <source>
        <dbReference type="Pfam" id="PF00909"/>
    </source>
</evidence>
<dbReference type="InterPro" id="IPR018047">
    <property type="entry name" value="Ammonium_transpt_CS"/>
</dbReference>
<comment type="caution">
    <text evidence="10">The sequence shown here is derived from an EMBL/GenBank/DDBJ whole genome shotgun (WGS) entry which is preliminary data.</text>
</comment>
<dbReference type="GO" id="GO:0008519">
    <property type="term" value="F:ammonium channel activity"/>
    <property type="evidence" value="ECO:0007669"/>
    <property type="project" value="InterPro"/>
</dbReference>
<dbReference type="Pfam" id="PF00909">
    <property type="entry name" value="Ammonium_transp"/>
    <property type="match status" value="2"/>
</dbReference>
<accession>A0A553NQR8</accession>
<reference evidence="10 11" key="1">
    <citation type="journal article" date="2018" name="Nat. Ecol. Evol.">
        <title>Genomic signatures of mitonuclear coevolution across populations of Tigriopus californicus.</title>
        <authorList>
            <person name="Barreto F.S."/>
            <person name="Watson E.T."/>
            <person name="Lima T.G."/>
            <person name="Willett C.S."/>
            <person name="Edmands S."/>
            <person name="Li W."/>
            <person name="Burton R.S."/>
        </authorList>
    </citation>
    <scope>NUCLEOTIDE SEQUENCE [LARGE SCALE GENOMIC DNA]</scope>
    <source>
        <strain evidence="10 11">San Diego</strain>
    </source>
</reference>
<dbReference type="GO" id="GO:0005886">
    <property type="term" value="C:plasma membrane"/>
    <property type="evidence" value="ECO:0007669"/>
    <property type="project" value="TreeGrafter"/>
</dbReference>
<feature type="transmembrane region" description="Helical" evidence="8">
    <location>
        <begin position="329"/>
        <end position="346"/>
    </location>
</feature>
<proteinExistence type="inferred from homology"/>
<keyword evidence="11" id="KW-1185">Reference proteome</keyword>
<feature type="domain" description="Ammonium transporter AmtB-like" evidence="9">
    <location>
        <begin position="29"/>
        <end position="287"/>
    </location>
</feature>
<evidence type="ECO:0000256" key="2">
    <source>
        <dbReference type="ARBA" id="ARBA00005887"/>
    </source>
</evidence>